<reference evidence="2 3" key="1">
    <citation type="journal article" date="2014" name="Appl. Environ. Microbiol.">
        <title>Elucidation of insertion elements encoded on plasmids and in vitro construction of shuttle vectors from the toxic cyanobacterium Planktothrix.</title>
        <authorList>
            <person name="Christiansen G."/>
            <person name="Goesmann A."/>
            <person name="Kurmayer R."/>
        </authorList>
    </citation>
    <scope>NUCLEOTIDE SEQUENCE [LARGE SCALE GENOMIC DNA]</scope>
    <source>
        <strain evidence="2 3">NIVA-CYA 126/8</strain>
    </source>
</reference>
<keyword evidence="1" id="KW-0472">Membrane</keyword>
<protein>
    <submittedName>
        <fullName evidence="2">Uncharacterized protein</fullName>
    </submittedName>
</protein>
<dbReference type="HOGENOM" id="CLU_155856_0_0_3"/>
<feature type="transmembrane region" description="Helical" evidence="1">
    <location>
        <begin position="74"/>
        <end position="96"/>
    </location>
</feature>
<organism evidence="2 3">
    <name type="scientific">Planktothrix agardhii (strain NIVA-CYA 126/8)</name>
    <dbReference type="NCBI Taxonomy" id="388467"/>
    <lineage>
        <taxon>Bacteria</taxon>
        <taxon>Bacillati</taxon>
        <taxon>Cyanobacteriota</taxon>
        <taxon>Cyanophyceae</taxon>
        <taxon>Oscillatoriophycideae</taxon>
        <taxon>Oscillatoriales</taxon>
        <taxon>Microcoleaceae</taxon>
        <taxon>Planktothrix</taxon>
    </lineage>
</organism>
<evidence type="ECO:0000313" key="3">
    <source>
        <dbReference type="Proteomes" id="UP000027395"/>
    </source>
</evidence>
<dbReference type="AlphaFoldDB" id="A0A073CJ39"/>
<sequence length="132" mass="15229">MSMLFDIFPFQFHFDPKLIAGATLWSLALYWGFSPVGEWVTHQLNRWFNYAERMLYTSEAEYERTRKNRESQNAFYASLFSIVPFLIMGFLCNWGIEIGLDKSWSISVGIIACMSGGIYELGRQDGKKGINS</sequence>
<proteinExistence type="predicted"/>
<gene>
    <name evidence="2" type="ORF">A19Y_3082</name>
</gene>
<feature type="transmembrane region" description="Helical" evidence="1">
    <location>
        <begin position="102"/>
        <end position="122"/>
    </location>
</feature>
<dbReference type="EMBL" id="CM002803">
    <property type="protein sequence ID" value="KEI67912.1"/>
    <property type="molecule type" value="Genomic_DNA"/>
</dbReference>
<name>A0A073CJ39_PLAA1</name>
<dbReference type="Proteomes" id="UP000027395">
    <property type="component" value="Chromosome"/>
</dbReference>
<evidence type="ECO:0000313" key="2">
    <source>
        <dbReference type="EMBL" id="KEI67912.1"/>
    </source>
</evidence>
<dbReference type="eggNOG" id="ENOG50301T3">
    <property type="taxonomic scope" value="Bacteria"/>
</dbReference>
<dbReference type="STRING" id="388467.A19Y_3082"/>
<keyword evidence="1" id="KW-1133">Transmembrane helix</keyword>
<keyword evidence="3" id="KW-1185">Reference proteome</keyword>
<dbReference type="PATRIC" id="fig|388467.6.peg.3028"/>
<evidence type="ECO:0000256" key="1">
    <source>
        <dbReference type="SAM" id="Phobius"/>
    </source>
</evidence>
<accession>A0A073CJ39</accession>
<keyword evidence="1" id="KW-0812">Transmembrane</keyword>